<dbReference type="GO" id="GO:0005198">
    <property type="term" value="F:structural molecule activity"/>
    <property type="evidence" value="ECO:0007669"/>
    <property type="project" value="UniProtKB-UniRule"/>
</dbReference>
<dbReference type="Proteomes" id="UP000249066">
    <property type="component" value="Unassembled WGS sequence"/>
</dbReference>
<feature type="domain" description="Flagellar hook-associated protein FlgK helical" evidence="10">
    <location>
        <begin position="98"/>
        <end position="325"/>
    </location>
</feature>
<dbReference type="GO" id="GO:0005576">
    <property type="term" value="C:extracellular region"/>
    <property type="evidence" value="ECO:0007669"/>
    <property type="project" value="UniProtKB-SubCell"/>
</dbReference>
<evidence type="ECO:0000256" key="6">
    <source>
        <dbReference type="ARBA" id="ARBA00023143"/>
    </source>
</evidence>
<evidence type="ECO:0000259" key="10">
    <source>
        <dbReference type="Pfam" id="PF22638"/>
    </source>
</evidence>
<feature type="domain" description="Flagellar basal-body/hook protein C-terminal" evidence="9">
    <location>
        <begin position="492"/>
        <end position="529"/>
    </location>
</feature>
<evidence type="ECO:0000256" key="4">
    <source>
        <dbReference type="ARBA" id="ARBA00016244"/>
    </source>
</evidence>
<keyword evidence="6 7" id="KW-0975">Bacterial flagellum</keyword>
<evidence type="ECO:0000259" key="8">
    <source>
        <dbReference type="Pfam" id="PF00460"/>
    </source>
</evidence>
<evidence type="ECO:0000256" key="7">
    <source>
        <dbReference type="RuleBase" id="RU362065"/>
    </source>
</evidence>
<dbReference type="Pfam" id="PF06429">
    <property type="entry name" value="Flg_bbr_C"/>
    <property type="match status" value="1"/>
</dbReference>
<dbReference type="InterPro" id="IPR053927">
    <property type="entry name" value="FlgK_helical"/>
</dbReference>
<keyword evidence="11" id="KW-0966">Cell projection</keyword>
<reference evidence="11 12" key="1">
    <citation type="submission" date="2017-08" db="EMBL/GenBank/DDBJ databases">
        <title>Infants hospitalized years apart are colonized by the same room-sourced microbial strains.</title>
        <authorList>
            <person name="Brooks B."/>
            <person name="Olm M.R."/>
            <person name="Firek B.A."/>
            <person name="Baker R."/>
            <person name="Thomas B.C."/>
            <person name="Morowitz M.J."/>
            <person name="Banfield J.F."/>
        </authorList>
    </citation>
    <scope>NUCLEOTIDE SEQUENCE [LARGE SCALE GENOMIC DNA]</scope>
    <source>
        <strain evidence="11">S2_018_000_R2_101</strain>
    </source>
</reference>
<sequence>MSDLLSIGASGVRAYQTALNVIGENISNASTTGYVRRDAALQEVTAGAGKYPLQINSTQINGGVIATGVNRSFDAYRAAEVRTATSDLQRSKAGIPWLQQVENIFDNGGLSSSIGAFFTAAQGVAADPTSSAPRETMIQAAGALTATFQATANGLAAVASDLKNTAQTSVAQLNSLAQSLATANAGLSRATPGSNGEAQLLDQRDKILDQMSQLASVNVSYDDKGRATVRLDQPNGPALVEGIKANGVTLSASEQGVMSFALNDGASVQPVTMRSGSLAGIADAALRVGDARNRIDQVANDFVTQTNAVQASGVDLNGNNGQPLFATTGGAAGISVANSDPDAIAAAGRWQVTTPAANTGNASIKVDGGPDTGNYRISFSGGQINLVDPITSAVIASSSYTSGSPVALGGLTVIVTGAPADGDNFGVGRTQAGSRDNANLQSLAGLRTSGGYEQSIADLTTQNASALSARQSISEAQSAIVDSTTAARDAVSGVNLDSEAVDLMRYQQAYSASSRVIQVARDIFQSILDIR</sequence>
<protein>
    <recommendedName>
        <fullName evidence="4 7">Flagellar hook-associated protein 1</fullName>
        <shortName evidence="7">HAP1</shortName>
    </recommendedName>
</protein>
<dbReference type="PRINTS" id="PR01005">
    <property type="entry name" value="FLGHOOKAP1"/>
</dbReference>
<comment type="caution">
    <text evidence="11">The sequence shown here is derived from an EMBL/GenBank/DDBJ whole genome shotgun (WGS) entry which is preliminary data.</text>
</comment>
<evidence type="ECO:0000313" key="12">
    <source>
        <dbReference type="Proteomes" id="UP000249066"/>
    </source>
</evidence>
<dbReference type="SUPFAM" id="SSF64518">
    <property type="entry name" value="Phase 1 flagellin"/>
    <property type="match status" value="1"/>
</dbReference>
<organism evidence="11 12">
    <name type="scientific">Sphingomonas sanxanigenens</name>
    <dbReference type="NCBI Taxonomy" id="397260"/>
    <lineage>
        <taxon>Bacteria</taxon>
        <taxon>Pseudomonadati</taxon>
        <taxon>Pseudomonadota</taxon>
        <taxon>Alphaproteobacteria</taxon>
        <taxon>Sphingomonadales</taxon>
        <taxon>Sphingomonadaceae</taxon>
        <taxon>Sphingomonas</taxon>
    </lineage>
</organism>
<name>A0A2W5CCE1_9SPHN</name>
<dbReference type="GO" id="GO:0009424">
    <property type="term" value="C:bacterial-type flagellum hook"/>
    <property type="evidence" value="ECO:0007669"/>
    <property type="project" value="UniProtKB-UniRule"/>
</dbReference>
<comment type="subcellular location">
    <subcellularLocation>
        <location evidence="1">Bacterial flagellum basal body</location>
    </subcellularLocation>
    <subcellularLocation>
        <location evidence="2 7">Secreted</location>
    </subcellularLocation>
</comment>
<dbReference type="GO" id="GO:0044780">
    <property type="term" value="P:bacterial-type flagellum assembly"/>
    <property type="evidence" value="ECO:0007669"/>
    <property type="project" value="InterPro"/>
</dbReference>
<dbReference type="InterPro" id="IPR002371">
    <property type="entry name" value="FlgK"/>
</dbReference>
<dbReference type="InterPro" id="IPR001444">
    <property type="entry name" value="Flag_bb_rod_N"/>
</dbReference>
<dbReference type="EMBL" id="QFNN01000002">
    <property type="protein sequence ID" value="PZO92028.1"/>
    <property type="molecule type" value="Genomic_DNA"/>
</dbReference>
<evidence type="ECO:0000256" key="3">
    <source>
        <dbReference type="ARBA" id="ARBA00009677"/>
    </source>
</evidence>
<gene>
    <name evidence="7 11" type="primary">flgK</name>
    <name evidence="11" type="ORF">DI623_00830</name>
</gene>
<evidence type="ECO:0000256" key="5">
    <source>
        <dbReference type="ARBA" id="ARBA00022525"/>
    </source>
</evidence>
<dbReference type="PANTHER" id="PTHR30033">
    <property type="entry name" value="FLAGELLAR HOOK-ASSOCIATED PROTEIN 1"/>
    <property type="match status" value="1"/>
</dbReference>
<dbReference type="GO" id="GO:0009425">
    <property type="term" value="C:bacterial-type flagellum basal body"/>
    <property type="evidence" value="ECO:0007669"/>
    <property type="project" value="UniProtKB-SubCell"/>
</dbReference>
<comment type="similarity">
    <text evidence="3 7">Belongs to the flagella basal body rod proteins family.</text>
</comment>
<dbReference type="Pfam" id="PF22638">
    <property type="entry name" value="FlgK_D1"/>
    <property type="match status" value="1"/>
</dbReference>
<dbReference type="Pfam" id="PF00460">
    <property type="entry name" value="Flg_bb_rod"/>
    <property type="match status" value="1"/>
</dbReference>
<evidence type="ECO:0000256" key="1">
    <source>
        <dbReference type="ARBA" id="ARBA00004117"/>
    </source>
</evidence>
<dbReference type="AlphaFoldDB" id="A0A2W5CCE1"/>
<evidence type="ECO:0000256" key="2">
    <source>
        <dbReference type="ARBA" id="ARBA00004613"/>
    </source>
</evidence>
<accession>A0A2W5CCE1</accession>
<dbReference type="PANTHER" id="PTHR30033:SF2">
    <property type="entry name" value="FLAGELLAR HOOK PROTEIN"/>
    <property type="match status" value="1"/>
</dbReference>
<keyword evidence="11" id="KW-0282">Flagellum</keyword>
<dbReference type="NCBIfam" id="TIGR02492">
    <property type="entry name" value="flgK_ends"/>
    <property type="match status" value="1"/>
</dbReference>
<keyword evidence="11" id="KW-0969">Cilium</keyword>
<feature type="domain" description="Flagellar basal body rod protein N-terminal" evidence="8">
    <location>
        <begin position="7"/>
        <end position="34"/>
    </location>
</feature>
<evidence type="ECO:0000259" key="9">
    <source>
        <dbReference type="Pfam" id="PF06429"/>
    </source>
</evidence>
<dbReference type="InterPro" id="IPR010930">
    <property type="entry name" value="Flg_bb/hook_C_dom"/>
</dbReference>
<evidence type="ECO:0000313" key="11">
    <source>
        <dbReference type="EMBL" id="PZO92028.1"/>
    </source>
</evidence>
<proteinExistence type="inferred from homology"/>
<keyword evidence="5 7" id="KW-0964">Secreted</keyword>